<proteinExistence type="predicted"/>
<name>A0ABR8E1C0_9NOSO</name>
<accession>A0ABR8E1C0</accession>
<evidence type="ECO:0000313" key="1">
    <source>
        <dbReference type="EMBL" id="MBD2534359.1"/>
    </source>
</evidence>
<keyword evidence="2" id="KW-1185">Reference proteome</keyword>
<reference evidence="1 2" key="1">
    <citation type="journal article" date="2020" name="ISME J.">
        <title>Comparative genomics reveals insights into cyanobacterial evolution and habitat adaptation.</title>
        <authorList>
            <person name="Chen M.Y."/>
            <person name="Teng W.K."/>
            <person name="Zhao L."/>
            <person name="Hu C.X."/>
            <person name="Zhou Y.K."/>
            <person name="Han B.P."/>
            <person name="Song L.R."/>
            <person name="Shu W.S."/>
        </authorList>
    </citation>
    <scope>NUCLEOTIDE SEQUENCE [LARGE SCALE GENOMIC DNA]</scope>
    <source>
        <strain evidence="1 2">FACHB-838</strain>
    </source>
</reference>
<protein>
    <submittedName>
        <fullName evidence="1">Uncharacterized protein</fullName>
    </submittedName>
</protein>
<dbReference type="EMBL" id="JACJSI010000155">
    <property type="protein sequence ID" value="MBD2534359.1"/>
    <property type="molecule type" value="Genomic_DNA"/>
</dbReference>
<comment type="caution">
    <text evidence="1">The sequence shown here is derived from an EMBL/GenBank/DDBJ whole genome shotgun (WGS) entry which is preliminary data.</text>
</comment>
<dbReference type="RefSeq" id="WP_190944863.1">
    <property type="nucleotide sequence ID" value="NZ_JACJSI010000155.1"/>
</dbReference>
<gene>
    <name evidence="1" type="ORF">H6G97_34540</name>
</gene>
<sequence>MAACREDRKPEAQQTKSSVIAWFEWARKNRIVIAMSGEVVYTPDGEVVGFADMMRWFPVQQ</sequence>
<organism evidence="1 2">
    <name type="scientific">Nostoc flagelliforme FACHB-838</name>
    <dbReference type="NCBI Taxonomy" id="2692904"/>
    <lineage>
        <taxon>Bacteria</taxon>
        <taxon>Bacillati</taxon>
        <taxon>Cyanobacteriota</taxon>
        <taxon>Cyanophyceae</taxon>
        <taxon>Nostocales</taxon>
        <taxon>Nostocaceae</taxon>
        <taxon>Nostoc</taxon>
    </lineage>
</organism>
<evidence type="ECO:0000313" key="2">
    <source>
        <dbReference type="Proteomes" id="UP000623440"/>
    </source>
</evidence>
<dbReference type="Proteomes" id="UP000623440">
    <property type="component" value="Unassembled WGS sequence"/>
</dbReference>